<evidence type="ECO:0000256" key="7">
    <source>
        <dbReference type="ARBA" id="ARBA00023136"/>
    </source>
</evidence>
<gene>
    <name evidence="9" type="ORF">CTI12_AA413860</name>
</gene>
<evidence type="ECO:0000259" key="8">
    <source>
        <dbReference type="PROSITE" id="PS51196"/>
    </source>
</evidence>
<evidence type="ECO:0000256" key="1">
    <source>
        <dbReference type="ARBA" id="ARBA00022448"/>
    </source>
</evidence>
<dbReference type="InterPro" id="IPR014018">
    <property type="entry name" value="SecA_motor_DEAD"/>
</dbReference>
<keyword evidence="1" id="KW-0813">Transport</keyword>
<dbReference type="PANTHER" id="PTHR30612:SF0">
    <property type="entry name" value="CHLOROPLAST PROTEIN-TRANSPORTING ATPASE"/>
    <property type="match status" value="1"/>
</dbReference>
<comment type="caution">
    <text evidence="9">The sequence shown here is derived from an EMBL/GenBank/DDBJ whole genome shotgun (WGS) entry which is preliminary data.</text>
</comment>
<dbReference type="InterPro" id="IPR044722">
    <property type="entry name" value="SecA_SF2_C"/>
</dbReference>
<feature type="domain" description="SecA family profile" evidence="8">
    <location>
        <begin position="1"/>
        <end position="81"/>
    </location>
</feature>
<keyword evidence="6" id="KW-0811">Translocation</keyword>
<dbReference type="OrthoDB" id="1738265at2759"/>
<dbReference type="PANTHER" id="PTHR30612">
    <property type="entry name" value="SECA INNER MEMBRANE COMPONENT OF SEC PROTEIN SECRETION SYSTEM"/>
    <property type="match status" value="1"/>
</dbReference>
<sequence length="81" mass="8874">MPLLSLLQLYNGKAYKTLKRYMRIVSRVSTKIFMVLNAKPENVEREAEIVAQSGCLGAITIATNMAGRGTDIILGGNAEFI</sequence>
<dbReference type="Pfam" id="PF21090">
    <property type="entry name" value="P-loop_SecA"/>
    <property type="match status" value="1"/>
</dbReference>
<evidence type="ECO:0000256" key="4">
    <source>
        <dbReference type="ARBA" id="ARBA00022927"/>
    </source>
</evidence>
<keyword evidence="4" id="KW-0653">Protein transport</keyword>
<keyword evidence="10" id="KW-1185">Reference proteome</keyword>
<dbReference type="InterPro" id="IPR020937">
    <property type="entry name" value="SecA_CS"/>
</dbReference>
<name>A0A2U1M6G6_ARTAN</name>
<evidence type="ECO:0000256" key="3">
    <source>
        <dbReference type="ARBA" id="ARBA00022840"/>
    </source>
</evidence>
<dbReference type="AlphaFoldDB" id="A0A2U1M6G6"/>
<evidence type="ECO:0000256" key="6">
    <source>
        <dbReference type="ARBA" id="ARBA00023010"/>
    </source>
</evidence>
<dbReference type="Proteomes" id="UP000245207">
    <property type="component" value="Unassembled WGS sequence"/>
</dbReference>
<keyword evidence="5" id="KW-1278">Translocase</keyword>
<dbReference type="GO" id="GO:0006886">
    <property type="term" value="P:intracellular protein transport"/>
    <property type="evidence" value="ECO:0007669"/>
    <property type="project" value="InterPro"/>
</dbReference>
<evidence type="ECO:0000256" key="5">
    <source>
        <dbReference type="ARBA" id="ARBA00022967"/>
    </source>
</evidence>
<protein>
    <recommendedName>
        <fullName evidence="8">SecA family profile domain-containing protein</fullName>
    </recommendedName>
</protein>
<dbReference type="Gene3D" id="3.40.50.300">
    <property type="entry name" value="P-loop containing nucleotide triphosphate hydrolases"/>
    <property type="match status" value="1"/>
</dbReference>
<dbReference type="PROSITE" id="PS01312">
    <property type="entry name" value="SECA"/>
    <property type="match status" value="1"/>
</dbReference>
<reference evidence="9 10" key="1">
    <citation type="journal article" date="2018" name="Mol. Plant">
        <title>The genome of Artemisia annua provides insight into the evolution of Asteraceae family and artemisinin biosynthesis.</title>
        <authorList>
            <person name="Shen Q."/>
            <person name="Zhang L."/>
            <person name="Liao Z."/>
            <person name="Wang S."/>
            <person name="Yan T."/>
            <person name="Shi P."/>
            <person name="Liu M."/>
            <person name="Fu X."/>
            <person name="Pan Q."/>
            <person name="Wang Y."/>
            <person name="Lv Z."/>
            <person name="Lu X."/>
            <person name="Zhang F."/>
            <person name="Jiang W."/>
            <person name="Ma Y."/>
            <person name="Chen M."/>
            <person name="Hao X."/>
            <person name="Li L."/>
            <person name="Tang Y."/>
            <person name="Lv G."/>
            <person name="Zhou Y."/>
            <person name="Sun X."/>
            <person name="Brodelius P.E."/>
            <person name="Rose J.K.C."/>
            <person name="Tang K."/>
        </authorList>
    </citation>
    <scope>NUCLEOTIDE SEQUENCE [LARGE SCALE GENOMIC DNA]</scope>
    <source>
        <strain evidence="10">cv. Huhao1</strain>
        <tissue evidence="9">Leaf</tissue>
    </source>
</reference>
<dbReference type="GO" id="GO:0005524">
    <property type="term" value="F:ATP binding"/>
    <property type="evidence" value="ECO:0007669"/>
    <property type="project" value="UniProtKB-KW"/>
</dbReference>
<dbReference type="PROSITE" id="PS51196">
    <property type="entry name" value="SECA_MOTOR_DEAD"/>
    <property type="match status" value="1"/>
</dbReference>
<evidence type="ECO:0000313" key="10">
    <source>
        <dbReference type="Proteomes" id="UP000245207"/>
    </source>
</evidence>
<organism evidence="9 10">
    <name type="scientific">Artemisia annua</name>
    <name type="common">Sweet wormwood</name>
    <dbReference type="NCBI Taxonomy" id="35608"/>
    <lineage>
        <taxon>Eukaryota</taxon>
        <taxon>Viridiplantae</taxon>
        <taxon>Streptophyta</taxon>
        <taxon>Embryophyta</taxon>
        <taxon>Tracheophyta</taxon>
        <taxon>Spermatophyta</taxon>
        <taxon>Magnoliopsida</taxon>
        <taxon>eudicotyledons</taxon>
        <taxon>Gunneridae</taxon>
        <taxon>Pentapetalae</taxon>
        <taxon>asterids</taxon>
        <taxon>campanulids</taxon>
        <taxon>Asterales</taxon>
        <taxon>Asteraceae</taxon>
        <taxon>Asteroideae</taxon>
        <taxon>Anthemideae</taxon>
        <taxon>Artemisiinae</taxon>
        <taxon>Artemisia</taxon>
    </lineage>
</organism>
<proteinExistence type="predicted"/>
<dbReference type="EMBL" id="PKPP01006342">
    <property type="protein sequence ID" value="PWA56829.1"/>
    <property type="molecule type" value="Genomic_DNA"/>
</dbReference>
<keyword evidence="3" id="KW-0067">ATP-binding</keyword>
<accession>A0A2U1M6G6</accession>
<dbReference type="GO" id="GO:0006605">
    <property type="term" value="P:protein targeting"/>
    <property type="evidence" value="ECO:0007669"/>
    <property type="project" value="InterPro"/>
</dbReference>
<keyword evidence="7" id="KW-0472">Membrane</keyword>
<keyword evidence="2" id="KW-0547">Nucleotide-binding</keyword>
<dbReference type="InterPro" id="IPR027417">
    <property type="entry name" value="P-loop_NTPase"/>
</dbReference>
<evidence type="ECO:0000313" key="9">
    <source>
        <dbReference type="EMBL" id="PWA56829.1"/>
    </source>
</evidence>
<dbReference type="STRING" id="35608.A0A2U1M6G6"/>
<dbReference type="SUPFAM" id="SSF52540">
    <property type="entry name" value="P-loop containing nucleoside triphosphate hydrolases"/>
    <property type="match status" value="1"/>
</dbReference>
<dbReference type="GO" id="GO:0016020">
    <property type="term" value="C:membrane"/>
    <property type="evidence" value="ECO:0007669"/>
    <property type="project" value="InterPro"/>
</dbReference>
<evidence type="ECO:0000256" key="2">
    <source>
        <dbReference type="ARBA" id="ARBA00022741"/>
    </source>
</evidence>
<dbReference type="InterPro" id="IPR000185">
    <property type="entry name" value="SecA"/>
</dbReference>